<proteinExistence type="predicted"/>
<dbReference type="EMBL" id="JACHEG010000006">
    <property type="protein sequence ID" value="MBB6164702.1"/>
    <property type="molecule type" value="Genomic_DNA"/>
</dbReference>
<dbReference type="Proteomes" id="UP000547879">
    <property type="component" value="Unassembled WGS sequence"/>
</dbReference>
<dbReference type="RefSeq" id="WP_183995417.1">
    <property type="nucleotide sequence ID" value="NZ_BMHW01000005.1"/>
</dbReference>
<name>A0A7W9Y9V3_9HYPH</name>
<evidence type="ECO:0000313" key="2">
    <source>
        <dbReference type="Proteomes" id="UP000547879"/>
    </source>
</evidence>
<keyword evidence="2" id="KW-1185">Reference proteome</keyword>
<organism evidence="1 2">
    <name type="scientific">Rhizobium wenxiniae</name>
    <dbReference type="NCBI Taxonomy" id="1737357"/>
    <lineage>
        <taxon>Bacteria</taxon>
        <taxon>Pseudomonadati</taxon>
        <taxon>Pseudomonadota</taxon>
        <taxon>Alphaproteobacteria</taxon>
        <taxon>Hyphomicrobiales</taxon>
        <taxon>Rhizobiaceae</taxon>
        <taxon>Rhizobium/Agrobacterium group</taxon>
        <taxon>Rhizobium</taxon>
    </lineage>
</organism>
<comment type="caution">
    <text evidence="1">The sequence shown here is derived from an EMBL/GenBank/DDBJ whole genome shotgun (WGS) entry which is preliminary data.</text>
</comment>
<gene>
    <name evidence="1" type="ORF">HNQ72_004547</name>
</gene>
<protein>
    <submittedName>
        <fullName evidence="1">Uncharacterized protein</fullName>
    </submittedName>
</protein>
<evidence type="ECO:0000313" key="1">
    <source>
        <dbReference type="EMBL" id="MBB6164702.1"/>
    </source>
</evidence>
<reference evidence="1 2" key="1">
    <citation type="submission" date="2020-08" db="EMBL/GenBank/DDBJ databases">
        <title>Genomic Encyclopedia of Type Strains, Phase IV (KMG-IV): sequencing the most valuable type-strain genomes for metagenomic binning, comparative biology and taxonomic classification.</title>
        <authorList>
            <person name="Goeker M."/>
        </authorList>
    </citation>
    <scope>NUCLEOTIDE SEQUENCE [LARGE SCALE GENOMIC DNA]</scope>
    <source>
        <strain evidence="1 2">DSM 100734</strain>
    </source>
</reference>
<sequence>MVDVDRENYQDIVQDLSGILAQPGTYDQVVWKLEYLSLHGWYHFYGLIRNGESSGIGHRYDSIRGEATNLSPDECISVALAFNTNASIVAYSGSNATSTAILEDAESEGAVDVDVIRVAIETRETEPSGRRVMSVTDTAFIGLPLPNQISSVKRLWVDRGPSLKWCRDRRFISSLPVFAKDAVGPT</sequence>
<accession>A0A7W9Y9V3</accession>
<dbReference type="AlphaFoldDB" id="A0A7W9Y9V3"/>